<feature type="compositionally biased region" description="Basic residues" evidence="3">
    <location>
        <begin position="183"/>
        <end position="192"/>
    </location>
</feature>
<keyword evidence="5" id="KW-1185">Reference proteome</keyword>
<dbReference type="PANTHER" id="PTHR15074:SF0">
    <property type="entry name" value="METHYL-CPG-BINDING DOMAIN PROTEIN 4-LIKE PROTEIN"/>
    <property type="match status" value="1"/>
</dbReference>
<evidence type="ECO:0000313" key="4">
    <source>
        <dbReference type="EMBL" id="RYP09233.1"/>
    </source>
</evidence>
<feature type="compositionally biased region" description="Pro residues" evidence="3">
    <location>
        <begin position="326"/>
        <end position="337"/>
    </location>
</feature>
<feature type="compositionally biased region" description="Pro residues" evidence="3">
    <location>
        <begin position="258"/>
        <end position="268"/>
    </location>
</feature>
<dbReference type="SUPFAM" id="SSF48150">
    <property type="entry name" value="DNA-glycosylase"/>
    <property type="match status" value="1"/>
</dbReference>
<gene>
    <name evidence="4" type="ORF">DL764_001419</name>
</gene>
<dbReference type="InterPro" id="IPR045138">
    <property type="entry name" value="MeCP2/MBD4"/>
</dbReference>
<dbReference type="AlphaFoldDB" id="A0A4Q4TUP8"/>
<dbReference type="STRING" id="155417.A0A4Q4TUP8"/>
<dbReference type="GO" id="GO:0003677">
    <property type="term" value="F:DNA binding"/>
    <property type="evidence" value="ECO:0007669"/>
    <property type="project" value="InterPro"/>
</dbReference>
<evidence type="ECO:0008006" key="6">
    <source>
        <dbReference type="Google" id="ProtNLM"/>
    </source>
</evidence>
<organism evidence="4 5">
    <name type="scientific">Monosporascus ibericus</name>
    <dbReference type="NCBI Taxonomy" id="155417"/>
    <lineage>
        <taxon>Eukaryota</taxon>
        <taxon>Fungi</taxon>
        <taxon>Dikarya</taxon>
        <taxon>Ascomycota</taxon>
        <taxon>Pezizomycotina</taxon>
        <taxon>Sordariomycetes</taxon>
        <taxon>Xylariomycetidae</taxon>
        <taxon>Xylariales</taxon>
        <taxon>Xylariales incertae sedis</taxon>
        <taxon>Monosporascus</taxon>
    </lineage>
</organism>
<feature type="compositionally biased region" description="Basic and acidic residues" evidence="3">
    <location>
        <begin position="162"/>
        <end position="180"/>
    </location>
</feature>
<sequence length="591" mass="65739">MASARDDHQTGNGDEAASGLADDYMWGFESTNDAEKRELGLAAANGWVPTEEIRHFTTHSLLRGVEEWDQMVSCATAMKEKATFNDPLAGQDLLTFLSRLVLPHSVNEWTVDGEEVLRNEQESTMPPPSQMSRTGKKRKRQQAKGEESPYWAVTEAQPQPETRLDPEQANRTDHEKKEGSSKSQKKKRWKLKKQLEKQRLAVGGDATVLMKASVWYQHDEDLFAPKRTPEPMSGLDVLRHGCCTLQVSANITSGALPMNPPSPAPSPRGTPVIPTTQAPADDDNPEQPQNETSPVASGNDEGALLPPSRTPKRTTTSHFFTTADMPSPPKPKSPRPPRGTVSALSFPRLDAPRFGLIQEELADDPFRLLIAVTFLIRTPGKSAIPAFRSLIDRYPTPQALAEANADDIVAMINHLGLSSVRAAAILRYARTWCERPPRPGVRYGVRNYPGPAGGGEAAVRTAAGEELLLLGPGDDHDPPRTAAAAAAWEIGHMTQGRYALDSWRIFCRDALLGRAEDWRGTGREGEFQPEWMRVLPEDKELRAYLRWLWMQEGWDWDPKTGEREVLSEDLLRAVQEGRVEWDFTGELRITR</sequence>
<feature type="compositionally biased region" description="Polar residues" evidence="3">
    <location>
        <begin position="286"/>
        <end position="296"/>
    </location>
</feature>
<comment type="caution">
    <text evidence="4">The sequence shown here is derived from an EMBL/GenBank/DDBJ whole genome shotgun (WGS) entry which is preliminary data.</text>
</comment>
<feature type="region of interest" description="Disordered" evidence="3">
    <location>
        <begin position="117"/>
        <end position="192"/>
    </location>
</feature>
<dbReference type="InterPro" id="IPR011257">
    <property type="entry name" value="DNA_glycosylase"/>
</dbReference>
<dbReference type="GO" id="GO:0003824">
    <property type="term" value="F:catalytic activity"/>
    <property type="evidence" value="ECO:0007669"/>
    <property type="project" value="InterPro"/>
</dbReference>
<dbReference type="Proteomes" id="UP000293360">
    <property type="component" value="Unassembled WGS sequence"/>
</dbReference>
<comment type="subcellular location">
    <subcellularLocation>
        <location evidence="1">Nucleus</location>
    </subcellularLocation>
</comment>
<evidence type="ECO:0000256" key="3">
    <source>
        <dbReference type="SAM" id="MobiDB-lite"/>
    </source>
</evidence>
<dbReference type="OrthoDB" id="10265068at2759"/>
<protein>
    <recommendedName>
        <fullName evidence="6">HhH-GPD domain-containing protein</fullName>
    </recommendedName>
</protein>
<dbReference type="EMBL" id="QJNU01000043">
    <property type="protein sequence ID" value="RYP09233.1"/>
    <property type="molecule type" value="Genomic_DNA"/>
</dbReference>
<dbReference type="GO" id="GO:0005634">
    <property type="term" value="C:nucleus"/>
    <property type="evidence" value="ECO:0007669"/>
    <property type="project" value="UniProtKB-SubCell"/>
</dbReference>
<dbReference type="PANTHER" id="PTHR15074">
    <property type="entry name" value="METHYL-CPG-BINDING PROTEIN"/>
    <property type="match status" value="1"/>
</dbReference>
<reference evidence="4 5" key="1">
    <citation type="submission" date="2018-06" db="EMBL/GenBank/DDBJ databases">
        <title>Complete Genomes of Monosporascus.</title>
        <authorList>
            <person name="Robinson A.J."/>
            <person name="Natvig D.O."/>
        </authorList>
    </citation>
    <scope>NUCLEOTIDE SEQUENCE [LARGE SCALE GENOMIC DNA]</scope>
    <source>
        <strain evidence="4 5">CBS 110550</strain>
    </source>
</reference>
<accession>A0A4Q4TUP8</accession>
<dbReference type="Gene3D" id="1.10.340.30">
    <property type="entry name" value="Hypothetical protein, domain 2"/>
    <property type="match status" value="1"/>
</dbReference>
<evidence type="ECO:0000313" key="5">
    <source>
        <dbReference type="Proteomes" id="UP000293360"/>
    </source>
</evidence>
<evidence type="ECO:0000256" key="1">
    <source>
        <dbReference type="ARBA" id="ARBA00004123"/>
    </source>
</evidence>
<feature type="region of interest" description="Disordered" evidence="3">
    <location>
        <begin position="252"/>
        <end position="341"/>
    </location>
</feature>
<proteinExistence type="predicted"/>
<dbReference type="GO" id="GO:0006281">
    <property type="term" value="P:DNA repair"/>
    <property type="evidence" value="ECO:0007669"/>
    <property type="project" value="InterPro"/>
</dbReference>
<name>A0A4Q4TUP8_9PEZI</name>
<evidence type="ECO:0000256" key="2">
    <source>
        <dbReference type="ARBA" id="ARBA00023242"/>
    </source>
</evidence>
<keyword evidence="2" id="KW-0539">Nucleus</keyword>